<dbReference type="RefSeq" id="WP_380077905.1">
    <property type="nucleotide sequence ID" value="NZ_JBHSGO010000049.1"/>
</dbReference>
<name>A0ABV9K6L5_9PORP</name>
<sequence length="48" mass="5333">MKLNPLAEDKAKKSIWNNNSITNYYAPLSRKRIPIGSLTAKSRAATSL</sequence>
<dbReference type="EMBL" id="JBHSGO010000049">
    <property type="protein sequence ID" value="MFC4665608.1"/>
    <property type="molecule type" value="Genomic_DNA"/>
</dbReference>
<comment type="caution">
    <text evidence="1">The sequence shown here is derived from an EMBL/GenBank/DDBJ whole genome shotgun (WGS) entry which is preliminary data.</text>
</comment>
<protein>
    <submittedName>
        <fullName evidence="1">Uncharacterized protein</fullName>
    </submittedName>
</protein>
<dbReference type="Proteomes" id="UP001596020">
    <property type="component" value="Unassembled WGS sequence"/>
</dbReference>
<accession>A0ABV9K6L5</accession>
<organism evidence="1 2">
    <name type="scientific">Falsiporphyromonas endometrii</name>
    <dbReference type="NCBI Taxonomy" id="1387297"/>
    <lineage>
        <taxon>Bacteria</taxon>
        <taxon>Pseudomonadati</taxon>
        <taxon>Bacteroidota</taxon>
        <taxon>Bacteroidia</taxon>
        <taxon>Bacteroidales</taxon>
        <taxon>Porphyromonadaceae</taxon>
        <taxon>Falsiporphyromonas</taxon>
    </lineage>
</organism>
<keyword evidence="2" id="KW-1185">Reference proteome</keyword>
<gene>
    <name evidence="1" type="ORF">ACFO3G_03110</name>
</gene>
<reference evidence="2" key="1">
    <citation type="journal article" date="2019" name="Int. J. Syst. Evol. Microbiol.">
        <title>The Global Catalogue of Microorganisms (GCM) 10K type strain sequencing project: providing services to taxonomists for standard genome sequencing and annotation.</title>
        <authorList>
            <consortium name="The Broad Institute Genomics Platform"/>
            <consortium name="The Broad Institute Genome Sequencing Center for Infectious Disease"/>
            <person name="Wu L."/>
            <person name="Ma J."/>
        </authorList>
    </citation>
    <scope>NUCLEOTIDE SEQUENCE [LARGE SCALE GENOMIC DNA]</scope>
    <source>
        <strain evidence="2">CGMCC 4.7357</strain>
    </source>
</reference>
<evidence type="ECO:0000313" key="2">
    <source>
        <dbReference type="Proteomes" id="UP001596020"/>
    </source>
</evidence>
<proteinExistence type="predicted"/>
<evidence type="ECO:0000313" key="1">
    <source>
        <dbReference type="EMBL" id="MFC4665608.1"/>
    </source>
</evidence>